<accession>A0ABZ3IZN6</accession>
<dbReference type="Gene3D" id="3.60.15.10">
    <property type="entry name" value="Ribonuclease Z/Hydroxyacylglutathione hydrolase-like"/>
    <property type="match status" value="1"/>
</dbReference>
<evidence type="ECO:0000313" key="3">
    <source>
        <dbReference type="Proteomes" id="UP000216052"/>
    </source>
</evidence>
<reference evidence="2" key="1">
    <citation type="submission" date="2024-05" db="EMBL/GenBank/DDBJ databases">
        <title>Isolation and characterization of Sporomusa carbonis sp. nov., a carboxydotrophic hydrogenogen in the genus of Sporomusa isolated from a charcoal burning pile.</title>
        <authorList>
            <person name="Boeer T."/>
            <person name="Rosenbaum F."/>
            <person name="Eysell L."/>
            <person name="Mueller V."/>
            <person name="Daniel R."/>
            <person name="Poehlein A."/>
        </authorList>
    </citation>
    <scope>NUCLEOTIDE SEQUENCE [LARGE SCALE GENOMIC DNA]</scope>
    <source>
        <strain evidence="2">DSM 3132</strain>
    </source>
</reference>
<protein>
    <submittedName>
        <fullName evidence="2">Ribonuclease BN</fullName>
        <ecNumber evidence="2">3.1.26.11</ecNumber>
    </submittedName>
</protein>
<dbReference type="SUPFAM" id="SSF56281">
    <property type="entry name" value="Metallo-hydrolase/oxidoreductase"/>
    <property type="match status" value="1"/>
</dbReference>
<evidence type="ECO:0000259" key="1">
    <source>
        <dbReference type="SMART" id="SM00849"/>
    </source>
</evidence>
<dbReference type="InterPro" id="IPR001279">
    <property type="entry name" value="Metallo-B-lactamas"/>
</dbReference>
<dbReference type="Pfam" id="PF23023">
    <property type="entry name" value="Anti-Pycsar_Apyc1"/>
    <property type="match status" value="1"/>
</dbReference>
<dbReference type="InterPro" id="IPR036866">
    <property type="entry name" value="RibonucZ/Hydroxyglut_hydro"/>
</dbReference>
<evidence type="ECO:0000313" key="2">
    <source>
        <dbReference type="EMBL" id="XFO71323.1"/>
    </source>
</evidence>
<dbReference type="SMART" id="SM00849">
    <property type="entry name" value="Lactamase_B"/>
    <property type="match status" value="1"/>
</dbReference>
<name>A0ABZ3IZN6_SPOA4</name>
<proteinExistence type="predicted"/>
<dbReference type="GO" id="GO:0042781">
    <property type="term" value="F:3'-tRNA processing endoribonuclease activity"/>
    <property type="evidence" value="ECO:0007669"/>
    <property type="project" value="UniProtKB-EC"/>
</dbReference>
<dbReference type="EC" id="3.1.26.11" evidence="2"/>
<keyword evidence="3" id="KW-1185">Reference proteome</keyword>
<dbReference type="EMBL" id="CP155571">
    <property type="protein sequence ID" value="XFO71323.1"/>
    <property type="molecule type" value="Genomic_DNA"/>
</dbReference>
<organism evidence="2 3">
    <name type="scientific">Sporomusa acidovorans (strain ATCC 49682 / DSM 3132 / Mol)</name>
    <dbReference type="NCBI Taxonomy" id="1123286"/>
    <lineage>
        <taxon>Bacteria</taxon>
        <taxon>Bacillati</taxon>
        <taxon>Bacillota</taxon>
        <taxon>Negativicutes</taxon>
        <taxon>Selenomonadales</taxon>
        <taxon>Sporomusaceae</taxon>
        <taxon>Sporomusa</taxon>
    </lineage>
</organism>
<dbReference type="RefSeq" id="WP_093796133.1">
    <property type="nucleotide sequence ID" value="NZ_CP155571.1"/>
</dbReference>
<gene>
    <name evidence="2" type="primary">rbn_2</name>
    <name evidence="2" type="ORF">SPACI_013380</name>
</gene>
<keyword evidence="2" id="KW-0378">Hydrolase</keyword>
<feature type="domain" description="Metallo-beta-lactamase" evidence="1">
    <location>
        <begin position="17"/>
        <end position="203"/>
    </location>
</feature>
<sequence length="253" mass="28470">MRVRTLGVGGAFTDRFYHTNYVVEFPGCRLLVDAGTTLRYSLPASGFTVKDINAVALTHFHSDHVGGLEEFSQRCRYLYQYKPTVYAMPDQIPLLAGLFALHGTQPEDYLHVTAVTHSTVIGSTPKENYLLEYYSTQGLHAEVTSNYIIGIRRVDRHNKAVRMIFTGDIGPIEKSVLGRLMADPETIAVFHDCHTGTTATPAHPSLQQITSFYPPELYGKIHLTHYGDNIADYQHKIYELGFNIAVQGEIYKW</sequence>
<dbReference type="Proteomes" id="UP000216052">
    <property type="component" value="Chromosome"/>
</dbReference>